<evidence type="ECO:0000256" key="2">
    <source>
        <dbReference type="ARBA" id="ARBA00022679"/>
    </source>
</evidence>
<dbReference type="RefSeq" id="WP_160770295.1">
    <property type="nucleotide sequence ID" value="NZ_WTYV01000001.1"/>
</dbReference>
<dbReference type="InterPro" id="IPR008921">
    <property type="entry name" value="DNA_pol3_clamp-load_cplx_C"/>
</dbReference>
<dbReference type="PANTHER" id="PTHR34388">
    <property type="entry name" value="DNA POLYMERASE III SUBUNIT DELTA"/>
    <property type="match status" value="1"/>
</dbReference>
<dbReference type="SUPFAM" id="SSF52540">
    <property type="entry name" value="P-loop containing nucleoside triphosphate hydrolases"/>
    <property type="match status" value="1"/>
</dbReference>
<comment type="similarity">
    <text evidence="6">Belongs to the DNA polymerase HolA subunit family.</text>
</comment>
<dbReference type="EC" id="2.7.7.7" evidence="1"/>
<evidence type="ECO:0000256" key="7">
    <source>
        <dbReference type="ARBA" id="ARBA00049244"/>
    </source>
</evidence>
<keyword evidence="9" id="KW-1185">Reference proteome</keyword>
<keyword evidence="2" id="KW-0808">Transferase</keyword>
<dbReference type="EMBL" id="WTYV01000001">
    <property type="protein sequence ID" value="MXO70370.1"/>
    <property type="molecule type" value="Genomic_DNA"/>
</dbReference>
<dbReference type="Gene3D" id="1.20.272.10">
    <property type="match status" value="1"/>
</dbReference>
<gene>
    <name evidence="8" type="ORF">GRI99_01830</name>
</gene>
<dbReference type="GO" id="GO:0003887">
    <property type="term" value="F:DNA-directed DNA polymerase activity"/>
    <property type="evidence" value="ECO:0007669"/>
    <property type="project" value="UniProtKB-KW"/>
</dbReference>
<evidence type="ECO:0000313" key="8">
    <source>
        <dbReference type="EMBL" id="MXO70370.1"/>
    </source>
</evidence>
<sequence>MKATHANFATVAQRVSATCRVWFFCGPDEAGAEFAAARVIGDMIDAGERIELSGADLKADTSRLVDEARSTSLFGGSRHILAKVNGEEAHDALRAFLEMADLGAMGGACPVLVIATSATDKSRTAKLLIDRGDSLVAMFHSPDIKDVRGAINTMLASAGVKASGDLADRLAQASTMDLRIARSEVDKLALYLDATPQTPRTATLDVFEEICARTADDDLPPIVNTVLGGDMKKLPAELRRIREQGINPVTIALALERRAAQLAGLAARMAPREDLPRFLERQNVFFRDRRPIEEQLRHWPSHKLDRLVGRLTELHRTLMANSQGADLILAQSLAQITRVAASRR</sequence>
<evidence type="ECO:0000256" key="3">
    <source>
        <dbReference type="ARBA" id="ARBA00022695"/>
    </source>
</evidence>
<dbReference type="Proteomes" id="UP000466966">
    <property type="component" value="Unassembled WGS sequence"/>
</dbReference>
<proteinExistence type="inferred from homology"/>
<dbReference type="InterPro" id="IPR027417">
    <property type="entry name" value="P-loop_NTPase"/>
</dbReference>
<accession>A0A844YTJ7</accession>
<comment type="catalytic activity">
    <reaction evidence="7">
        <text>DNA(n) + a 2'-deoxyribonucleoside 5'-triphosphate = DNA(n+1) + diphosphate</text>
        <dbReference type="Rhea" id="RHEA:22508"/>
        <dbReference type="Rhea" id="RHEA-COMP:17339"/>
        <dbReference type="Rhea" id="RHEA-COMP:17340"/>
        <dbReference type="ChEBI" id="CHEBI:33019"/>
        <dbReference type="ChEBI" id="CHEBI:61560"/>
        <dbReference type="ChEBI" id="CHEBI:173112"/>
        <dbReference type="EC" id="2.7.7.7"/>
    </reaction>
</comment>
<organism evidence="8 9">
    <name type="scientific">Alteraurantiacibacter buctensis</name>
    <dbReference type="NCBI Taxonomy" id="1503981"/>
    <lineage>
        <taxon>Bacteria</taxon>
        <taxon>Pseudomonadati</taxon>
        <taxon>Pseudomonadota</taxon>
        <taxon>Alphaproteobacteria</taxon>
        <taxon>Sphingomonadales</taxon>
        <taxon>Erythrobacteraceae</taxon>
        <taxon>Alteraurantiacibacter</taxon>
    </lineage>
</organism>
<keyword evidence="5" id="KW-0239">DNA-directed DNA polymerase</keyword>
<dbReference type="InterPro" id="IPR005790">
    <property type="entry name" value="DNA_polIII_delta"/>
</dbReference>
<dbReference type="PANTHER" id="PTHR34388:SF1">
    <property type="entry name" value="DNA POLYMERASE III SUBUNIT DELTA"/>
    <property type="match status" value="1"/>
</dbReference>
<protein>
    <recommendedName>
        <fullName evidence="1">DNA-directed DNA polymerase</fullName>
        <ecNumber evidence="1">2.7.7.7</ecNumber>
    </recommendedName>
</protein>
<evidence type="ECO:0000256" key="1">
    <source>
        <dbReference type="ARBA" id="ARBA00012417"/>
    </source>
</evidence>
<dbReference type="OrthoDB" id="9804983at2"/>
<comment type="caution">
    <text evidence="8">The sequence shown here is derived from an EMBL/GenBank/DDBJ whole genome shotgun (WGS) entry which is preliminary data.</text>
</comment>
<evidence type="ECO:0000256" key="4">
    <source>
        <dbReference type="ARBA" id="ARBA00022705"/>
    </source>
</evidence>
<dbReference type="AlphaFoldDB" id="A0A844YTJ7"/>
<dbReference type="NCBIfam" id="TIGR01128">
    <property type="entry name" value="holA"/>
    <property type="match status" value="1"/>
</dbReference>
<reference evidence="8 9" key="1">
    <citation type="submission" date="2019-12" db="EMBL/GenBank/DDBJ databases">
        <title>Genomic-based taxomic classification of the family Erythrobacteraceae.</title>
        <authorList>
            <person name="Xu L."/>
        </authorList>
    </citation>
    <scope>NUCLEOTIDE SEQUENCE [LARGE SCALE GENOMIC DNA]</scope>
    <source>
        <strain evidence="8 9">M0322</strain>
    </source>
</reference>
<dbReference type="SUPFAM" id="SSF48019">
    <property type="entry name" value="post-AAA+ oligomerization domain-like"/>
    <property type="match status" value="1"/>
</dbReference>
<evidence type="ECO:0000256" key="5">
    <source>
        <dbReference type="ARBA" id="ARBA00022932"/>
    </source>
</evidence>
<dbReference type="GO" id="GO:0009360">
    <property type="term" value="C:DNA polymerase III complex"/>
    <property type="evidence" value="ECO:0007669"/>
    <property type="project" value="TreeGrafter"/>
</dbReference>
<name>A0A844YTJ7_9SPHN</name>
<keyword evidence="4" id="KW-0235">DNA replication</keyword>
<evidence type="ECO:0000313" key="9">
    <source>
        <dbReference type="Proteomes" id="UP000466966"/>
    </source>
</evidence>
<dbReference type="GO" id="GO:0003677">
    <property type="term" value="F:DNA binding"/>
    <property type="evidence" value="ECO:0007669"/>
    <property type="project" value="InterPro"/>
</dbReference>
<evidence type="ECO:0000256" key="6">
    <source>
        <dbReference type="ARBA" id="ARBA00034754"/>
    </source>
</evidence>
<dbReference type="GO" id="GO:0006261">
    <property type="term" value="P:DNA-templated DNA replication"/>
    <property type="evidence" value="ECO:0007669"/>
    <property type="project" value="TreeGrafter"/>
</dbReference>
<keyword evidence="3" id="KW-0548">Nucleotidyltransferase</keyword>